<feature type="chain" id="PRO_5043465712" description="DUF481 domain-containing protein" evidence="1">
    <location>
        <begin position="23"/>
        <end position="308"/>
    </location>
</feature>
<dbReference type="RefSeq" id="WP_311363111.1">
    <property type="nucleotide sequence ID" value="NZ_JAVRIE010000010.1"/>
</dbReference>
<keyword evidence="1" id="KW-0732">Signal</keyword>
<dbReference type="EMBL" id="JAVRIE010000010">
    <property type="protein sequence ID" value="MDT0584341.1"/>
    <property type="molecule type" value="Genomic_DNA"/>
</dbReference>
<sequence length="308" mass="35193">MKASPLFFLSFLIIISSNEASADSLFNNKLETQLRFDDRSNRDHRFQYRVRAYSAFSIPDTSWTINAFAVTGDEFSSSHNTIDSDVSNYFYLRRIYFRHTGSLGSKTEIGVIPTYKGRVSSSGLAKDGWIKGARHVYAYDSATKFEVVVGELEDDDASTALDSLRKLNYVELEISSQINDYSSYEVSLERMTDANFARAEYRYFTPDSPTYSIEMISRLSTSKTKFVLGLEDEITLFDRPFEYYAYYSYVSRRFGARAELTEDFITTGSGLSVEIETNILQSDSWEAFARLDVFDQNTRFILGVGYAL</sequence>
<comment type="caution">
    <text evidence="2">The sequence shown here is derived from an EMBL/GenBank/DDBJ whole genome shotgun (WGS) entry which is preliminary data.</text>
</comment>
<dbReference type="AlphaFoldDB" id="A0AAW8R4R3"/>
<evidence type="ECO:0008006" key="4">
    <source>
        <dbReference type="Google" id="ProtNLM"/>
    </source>
</evidence>
<evidence type="ECO:0000313" key="3">
    <source>
        <dbReference type="Proteomes" id="UP001249020"/>
    </source>
</evidence>
<dbReference type="Proteomes" id="UP001249020">
    <property type="component" value="Unassembled WGS sequence"/>
</dbReference>
<gene>
    <name evidence="2" type="ORF">RM544_17460</name>
</gene>
<reference evidence="2 3" key="1">
    <citation type="submission" date="2023-09" db="EMBL/GenBank/DDBJ databases">
        <authorList>
            <person name="Rey-Velasco X."/>
        </authorList>
    </citation>
    <scope>NUCLEOTIDE SEQUENCE [LARGE SCALE GENOMIC DNA]</scope>
    <source>
        <strain evidence="2 3">W409</strain>
    </source>
</reference>
<protein>
    <recommendedName>
        <fullName evidence="4">DUF481 domain-containing protein</fullName>
    </recommendedName>
</protein>
<proteinExistence type="predicted"/>
<accession>A0AAW8R4R3</accession>
<keyword evidence="3" id="KW-1185">Reference proteome</keyword>
<evidence type="ECO:0000313" key="2">
    <source>
        <dbReference type="EMBL" id="MDT0584341.1"/>
    </source>
</evidence>
<evidence type="ECO:0000256" key="1">
    <source>
        <dbReference type="SAM" id="SignalP"/>
    </source>
</evidence>
<name>A0AAW8R4R3_9ALTE</name>
<organism evidence="2 3">
    <name type="scientific">Brumicola blandensis</name>
    <dbReference type="NCBI Taxonomy" id="3075611"/>
    <lineage>
        <taxon>Bacteria</taxon>
        <taxon>Pseudomonadati</taxon>
        <taxon>Pseudomonadota</taxon>
        <taxon>Gammaproteobacteria</taxon>
        <taxon>Alteromonadales</taxon>
        <taxon>Alteromonadaceae</taxon>
        <taxon>Brumicola</taxon>
    </lineage>
</organism>
<feature type="signal peptide" evidence="1">
    <location>
        <begin position="1"/>
        <end position="22"/>
    </location>
</feature>